<dbReference type="Proteomes" id="UP001054945">
    <property type="component" value="Unassembled WGS sequence"/>
</dbReference>
<dbReference type="AlphaFoldDB" id="A0AAV4UY44"/>
<proteinExistence type="predicted"/>
<sequence>MAAEIRTASFWMLSSILAEDLEGVIVPVQRAALPRECLSSRFGRSAGKHELNRCFPERTLNDRRGSLPPEVLPLTEVAHFCCRAEDLRGLIVPVQRAALLREFLGVLRLVGGLGVRQGKHELNRCLPERTLNGRRGSLSPEVCLPLTEVAHFCSKGSGPPLNLWWWA</sequence>
<accession>A0AAV4UY44</accession>
<evidence type="ECO:0000313" key="2">
    <source>
        <dbReference type="Proteomes" id="UP001054945"/>
    </source>
</evidence>
<reference evidence="1 2" key="1">
    <citation type="submission" date="2021-06" db="EMBL/GenBank/DDBJ databases">
        <title>Caerostris extrusa draft genome.</title>
        <authorList>
            <person name="Kono N."/>
            <person name="Arakawa K."/>
        </authorList>
    </citation>
    <scope>NUCLEOTIDE SEQUENCE [LARGE SCALE GENOMIC DNA]</scope>
</reference>
<organism evidence="1 2">
    <name type="scientific">Caerostris extrusa</name>
    <name type="common">Bark spider</name>
    <name type="synonym">Caerostris bankana</name>
    <dbReference type="NCBI Taxonomy" id="172846"/>
    <lineage>
        <taxon>Eukaryota</taxon>
        <taxon>Metazoa</taxon>
        <taxon>Ecdysozoa</taxon>
        <taxon>Arthropoda</taxon>
        <taxon>Chelicerata</taxon>
        <taxon>Arachnida</taxon>
        <taxon>Araneae</taxon>
        <taxon>Araneomorphae</taxon>
        <taxon>Entelegynae</taxon>
        <taxon>Araneoidea</taxon>
        <taxon>Araneidae</taxon>
        <taxon>Caerostris</taxon>
    </lineage>
</organism>
<gene>
    <name evidence="1" type="ORF">CEXT_583331</name>
</gene>
<evidence type="ECO:0008006" key="3">
    <source>
        <dbReference type="Google" id="ProtNLM"/>
    </source>
</evidence>
<protein>
    <recommendedName>
        <fullName evidence="3">Secreted protein</fullName>
    </recommendedName>
</protein>
<evidence type="ECO:0000313" key="1">
    <source>
        <dbReference type="EMBL" id="GIY62742.1"/>
    </source>
</evidence>
<dbReference type="EMBL" id="BPLR01013660">
    <property type="protein sequence ID" value="GIY62742.1"/>
    <property type="molecule type" value="Genomic_DNA"/>
</dbReference>
<name>A0AAV4UY44_CAEEX</name>
<keyword evidence="2" id="KW-1185">Reference proteome</keyword>
<comment type="caution">
    <text evidence="1">The sequence shown here is derived from an EMBL/GenBank/DDBJ whole genome shotgun (WGS) entry which is preliminary data.</text>
</comment>